<dbReference type="GO" id="GO:0005886">
    <property type="term" value="C:plasma membrane"/>
    <property type="evidence" value="ECO:0007669"/>
    <property type="project" value="UniProtKB-SubCell"/>
</dbReference>
<feature type="transmembrane region" description="Helical" evidence="10">
    <location>
        <begin position="163"/>
        <end position="179"/>
    </location>
</feature>
<dbReference type="EMBL" id="FSRE01000003">
    <property type="protein sequence ID" value="SIO10289.1"/>
    <property type="molecule type" value="Genomic_DNA"/>
</dbReference>
<evidence type="ECO:0000313" key="12">
    <source>
        <dbReference type="Proteomes" id="UP000198461"/>
    </source>
</evidence>
<evidence type="ECO:0000256" key="1">
    <source>
        <dbReference type="ARBA" id="ARBA00022475"/>
    </source>
</evidence>
<proteinExistence type="inferred from homology"/>
<dbReference type="SMART" id="SM01207">
    <property type="entry name" value="G3P_acyltransf"/>
    <property type="match status" value="1"/>
</dbReference>
<evidence type="ECO:0000256" key="8">
    <source>
        <dbReference type="ARBA" id="ARBA00023209"/>
    </source>
</evidence>
<keyword evidence="3 10" id="KW-0808">Transferase</keyword>
<accession>A0A1N6GRZ9</accession>
<evidence type="ECO:0000256" key="7">
    <source>
        <dbReference type="ARBA" id="ARBA00023136"/>
    </source>
</evidence>
<protein>
    <recommendedName>
        <fullName evidence="10">Glycerol-3-phosphate acyltransferase</fullName>
    </recommendedName>
    <alternativeName>
        <fullName evidence="10">Acyl-PO4 G3P acyltransferase</fullName>
    </alternativeName>
    <alternativeName>
        <fullName evidence="10">Acyl-phosphate--glycerol-3-phosphate acyltransferase</fullName>
    </alternativeName>
    <alternativeName>
        <fullName evidence="10">G3P acyltransferase</fullName>
        <shortName evidence="10">GPAT</shortName>
        <ecNumber evidence="10">2.3.1.275</ecNumber>
    </alternativeName>
    <alternativeName>
        <fullName evidence="10">Lysophosphatidic acid synthase</fullName>
        <shortName evidence="10">LPA synthase</shortName>
    </alternativeName>
</protein>
<evidence type="ECO:0000256" key="10">
    <source>
        <dbReference type="HAMAP-Rule" id="MF_01043"/>
    </source>
</evidence>
<dbReference type="STRING" id="364032.SAMN05443662_1468"/>
<gene>
    <name evidence="10" type="primary">plsY</name>
    <name evidence="11" type="ORF">SAMN05443662_1468</name>
</gene>
<comment type="subcellular location">
    <subcellularLocation>
        <location evidence="10">Cell membrane</location>
        <topology evidence="10">Multi-pass membrane protein</topology>
    </subcellularLocation>
</comment>
<dbReference type="Proteomes" id="UP000198461">
    <property type="component" value="Unassembled WGS sequence"/>
</dbReference>
<evidence type="ECO:0000256" key="3">
    <source>
        <dbReference type="ARBA" id="ARBA00022679"/>
    </source>
</evidence>
<dbReference type="InterPro" id="IPR003811">
    <property type="entry name" value="G3P_acylTferase_PlsY"/>
</dbReference>
<comment type="similarity">
    <text evidence="10">Belongs to the PlsY family.</text>
</comment>
<keyword evidence="11" id="KW-0012">Acyltransferase</keyword>
<evidence type="ECO:0000256" key="4">
    <source>
        <dbReference type="ARBA" id="ARBA00022692"/>
    </source>
</evidence>
<evidence type="ECO:0000256" key="9">
    <source>
        <dbReference type="ARBA" id="ARBA00023264"/>
    </source>
</evidence>
<dbReference type="NCBIfam" id="TIGR00023">
    <property type="entry name" value="glycerol-3-phosphate 1-O-acyltransferase PlsY"/>
    <property type="match status" value="1"/>
</dbReference>
<dbReference type="EC" id="2.3.1.275" evidence="10"/>
<feature type="transmembrane region" description="Helical" evidence="10">
    <location>
        <begin position="139"/>
        <end position="157"/>
    </location>
</feature>
<keyword evidence="8 10" id="KW-0594">Phospholipid biosynthesis</keyword>
<keyword evidence="5 10" id="KW-1133">Transmembrane helix</keyword>
<comment type="catalytic activity">
    <reaction evidence="10">
        <text>an acyl phosphate + sn-glycerol 3-phosphate = a 1-acyl-sn-glycero-3-phosphate + phosphate</text>
        <dbReference type="Rhea" id="RHEA:34075"/>
        <dbReference type="ChEBI" id="CHEBI:43474"/>
        <dbReference type="ChEBI" id="CHEBI:57597"/>
        <dbReference type="ChEBI" id="CHEBI:57970"/>
        <dbReference type="ChEBI" id="CHEBI:59918"/>
        <dbReference type="EC" id="2.3.1.275"/>
    </reaction>
</comment>
<feature type="transmembrane region" description="Helical" evidence="10">
    <location>
        <begin position="108"/>
        <end position="132"/>
    </location>
</feature>
<comment type="pathway">
    <text evidence="10">Lipid metabolism; phospholipid metabolism.</text>
</comment>
<dbReference type="GO" id="GO:0008654">
    <property type="term" value="P:phospholipid biosynthetic process"/>
    <property type="evidence" value="ECO:0007669"/>
    <property type="project" value="UniProtKB-UniRule"/>
</dbReference>
<comment type="subunit">
    <text evidence="10">Probably interacts with PlsX.</text>
</comment>
<reference evidence="11 12" key="1">
    <citation type="submission" date="2016-11" db="EMBL/GenBank/DDBJ databases">
        <authorList>
            <person name="Jaros S."/>
            <person name="Januszkiewicz K."/>
            <person name="Wedrychowicz H."/>
        </authorList>
    </citation>
    <scope>NUCLEOTIDE SEQUENCE [LARGE SCALE GENOMIC DNA]</scope>
    <source>
        <strain evidence="11 12">DSM 17737</strain>
    </source>
</reference>
<dbReference type="PANTHER" id="PTHR30309:SF0">
    <property type="entry name" value="GLYCEROL-3-PHOSPHATE ACYLTRANSFERASE-RELATED"/>
    <property type="match status" value="1"/>
</dbReference>
<dbReference type="HAMAP" id="MF_01043">
    <property type="entry name" value="PlsY"/>
    <property type="match status" value="1"/>
</dbReference>
<keyword evidence="4 10" id="KW-0812">Transmembrane</keyword>
<name>A0A1N6GRZ9_9GAMM</name>
<dbReference type="GO" id="GO:0043772">
    <property type="term" value="F:acyl-phosphate glycerol-3-phosphate acyltransferase activity"/>
    <property type="evidence" value="ECO:0007669"/>
    <property type="project" value="UniProtKB-UniRule"/>
</dbReference>
<evidence type="ECO:0000256" key="6">
    <source>
        <dbReference type="ARBA" id="ARBA00023098"/>
    </source>
</evidence>
<keyword evidence="9 10" id="KW-1208">Phospholipid metabolism</keyword>
<keyword evidence="12" id="KW-1185">Reference proteome</keyword>
<feature type="transmembrane region" description="Helical" evidence="10">
    <location>
        <begin position="53"/>
        <end position="73"/>
    </location>
</feature>
<dbReference type="Pfam" id="PF02660">
    <property type="entry name" value="G3P_acyltransf"/>
    <property type="match status" value="1"/>
</dbReference>
<dbReference type="OrthoDB" id="9777124at2"/>
<evidence type="ECO:0000256" key="5">
    <source>
        <dbReference type="ARBA" id="ARBA00022989"/>
    </source>
</evidence>
<dbReference type="AlphaFoldDB" id="A0A1N6GRZ9"/>
<dbReference type="PANTHER" id="PTHR30309">
    <property type="entry name" value="INNER MEMBRANE PROTEIN YGIH"/>
    <property type="match status" value="1"/>
</dbReference>
<dbReference type="UniPathway" id="UPA00085"/>
<feature type="transmembrane region" description="Helical" evidence="10">
    <location>
        <begin position="80"/>
        <end position="102"/>
    </location>
</feature>
<evidence type="ECO:0000256" key="2">
    <source>
        <dbReference type="ARBA" id="ARBA00022516"/>
    </source>
</evidence>
<comment type="function">
    <text evidence="10">Catalyzes the transfer of an acyl group from acyl-phosphate (acyl-PO(4)) to glycerol-3-phosphate (G3P) to form lysophosphatidic acid (LPA). This enzyme utilizes acyl-phosphate as fatty acyl donor, but not acyl-CoA or acyl-ACP.</text>
</comment>
<organism evidence="11 12">
    <name type="scientific">Sulfurivirga caldicuralii</name>
    <dbReference type="NCBI Taxonomy" id="364032"/>
    <lineage>
        <taxon>Bacteria</taxon>
        <taxon>Pseudomonadati</taxon>
        <taxon>Pseudomonadota</taxon>
        <taxon>Gammaproteobacteria</taxon>
        <taxon>Thiotrichales</taxon>
        <taxon>Piscirickettsiaceae</taxon>
        <taxon>Sulfurivirga</taxon>
    </lineage>
</organism>
<keyword evidence="1 10" id="KW-1003">Cell membrane</keyword>
<keyword evidence="2 10" id="KW-0444">Lipid biosynthesis</keyword>
<sequence length="199" mass="21057">MLWGLSALAYLLGSVSSAIIVCRLMGLGDPREAGSGNPGATNVLRIGGERGKLAAAITLLGDLLKGLVAVLAARWAGLEGWQLGVVGFAAFLGHLYPLFFGFRGGKGVATFLGVLFGLNPLMGLAFAVIWLFVAKVLKISSAAALAASALSPLYVWWLSGQDQALTAVITLMAVLLWWRHRSNIVRLLRGEEKAPTQSR</sequence>
<keyword evidence="7 10" id="KW-0472">Membrane</keyword>
<keyword evidence="6 10" id="KW-0443">Lipid metabolism</keyword>
<evidence type="ECO:0000313" key="11">
    <source>
        <dbReference type="EMBL" id="SIO10289.1"/>
    </source>
</evidence>